<feature type="non-terminal residue" evidence="5">
    <location>
        <position position="280"/>
    </location>
</feature>
<dbReference type="Pfam" id="PF00005">
    <property type="entry name" value="ABC_tran"/>
    <property type="match status" value="1"/>
</dbReference>
<dbReference type="GO" id="GO:0016887">
    <property type="term" value="F:ATP hydrolysis activity"/>
    <property type="evidence" value="ECO:0007669"/>
    <property type="project" value="InterPro"/>
</dbReference>
<keyword evidence="1" id="KW-0547">Nucleotide-binding</keyword>
<gene>
    <name evidence="5" type="ORF">S01H1_27282</name>
</gene>
<evidence type="ECO:0000313" key="5">
    <source>
        <dbReference type="EMBL" id="GAF88665.1"/>
    </source>
</evidence>
<name>X0UJI1_9ZZZZ</name>
<protein>
    <recommendedName>
        <fullName evidence="4">ABC transporter domain-containing protein</fullName>
    </recommendedName>
</protein>
<feature type="domain" description="ABC transporter" evidence="4">
    <location>
        <begin position="5"/>
        <end position="263"/>
    </location>
</feature>
<organism evidence="5">
    <name type="scientific">marine sediment metagenome</name>
    <dbReference type="NCBI Taxonomy" id="412755"/>
    <lineage>
        <taxon>unclassified sequences</taxon>
        <taxon>metagenomes</taxon>
        <taxon>ecological metagenomes</taxon>
    </lineage>
</organism>
<dbReference type="SUPFAM" id="SSF52540">
    <property type="entry name" value="P-loop containing nucleoside triphosphate hydrolases"/>
    <property type="match status" value="1"/>
</dbReference>
<dbReference type="AlphaFoldDB" id="X0UJI1"/>
<feature type="non-terminal residue" evidence="5">
    <location>
        <position position="1"/>
    </location>
</feature>
<evidence type="ECO:0000256" key="3">
    <source>
        <dbReference type="SAM" id="Coils"/>
    </source>
</evidence>
<dbReference type="PANTHER" id="PTHR42855">
    <property type="entry name" value="ABC TRANSPORTER ATP-BINDING SUBUNIT"/>
    <property type="match status" value="1"/>
</dbReference>
<proteinExistence type="predicted"/>
<dbReference type="InterPro" id="IPR003439">
    <property type="entry name" value="ABC_transporter-like_ATP-bd"/>
</dbReference>
<dbReference type="SMART" id="SM00382">
    <property type="entry name" value="AAA"/>
    <property type="match status" value="1"/>
</dbReference>
<dbReference type="PANTHER" id="PTHR42855:SF2">
    <property type="entry name" value="DRUG RESISTANCE ABC TRANSPORTER,ATP-BINDING PROTEIN"/>
    <property type="match status" value="1"/>
</dbReference>
<dbReference type="PROSITE" id="PS00211">
    <property type="entry name" value="ABC_TRANSPORTER_1"/>
    <property type="match status" value="1"/>
</dbReference>
<dbReference type="InterPro" id="IPR032781">
    <property type="entry name" value="ABC_tran_Xtn"/>
</dbReference>
<evidence type="ECO:0000256" key="2">
    <source>
        <dbReference type="ARBA" id="ARBA00022840"/>
    </source>
</evidence>
<comment type="caution">
    <text evidence="5">The sequence shown here is derived from an EMBL/GenBank/DDBJ whole genome shotgun (WGS) entry which is preliminary data.</text>
</comment>
<evidence type="ECO:0000259" key="4">
    <source>
        <dbReference type="PROSITE" id="PS50893"/>
    </source>
</evidence>
<feature type="coiled-coil region" evidence="3">
    <location>
        <begin position="88"/>
        <end position="115"/>
    </location>
</feature>
<sequence>QRTMIQLERISRQFGPQVLFDRLSWMIPATARLGLVGPNGAGKTTLLRILAGNDEPDQGRVHRPRALEVGYLPQEVETIERGSVLGVVMSGYAELAKLEEQLEEAEAELAGLSPDDPRTGPLTTRYGDLRQRFEGLEGDRVEARAKAILTGLGIETRSFHAPLETLSGGWRMRVALARLLLASPGLLLLDEPTNHLDLEAIAWLEEFLRAYEGAFVVVSHDRYLLNRMVQDVVELERGGLTSYHGNYDEYLRQKEIQRTALEKAARQQAREIAQTERFIE</sequence>
<dbReference type="InterPro" id="IPR051309">
    <property type="entry name" value="ABCF_ATPase"/>
</dbReference>
<dbReference type="Gene3D" id="3.40.50.300">
    <property type="entry name" value="P-loop containing nucleotide triphosphate hydrolases"/>
    <property type="match status" value="1"/>
</dbReference>
<keyword evidence="2" id="KW-0067">ATP-binding</keyword>
<evidence type="ECO:0000256" key="1">
    <source>
        <dbReference type="ARBA" id="ARBA00022741"/>
    </source>
</evidence>
<dbReference type="CDD" id="cd03221">
    <property type="entry name" value="ABCF_EF-3"/>
    <property type="match status" value="1"/>
</dbReference>
<dbReference type="PROSITE" id="PS50893">
    <property type="entry name" value="ABC_TRANSPORTER_2"/>
    <property type="match status" value="1"/>
</dbReference>
<dbReference type="EMBL" id="BARS01016600">
    <property type="protein sequence ID" value="GAF88665.1"/>
    <property type="molecule type" value="Genomic_DNA"/>
</dbReference>
<dbReference type="InterPro" id="IPR017871">
    <property type="entry name" value="ABC_transporter-like_CS"/>
</dbReference>
<keyword evidence="3" id="KW-0175">Coiled coil</keyword>
<dbReference type="FunFam" id="3.40.50.300:FF:000011">
    <property type="entry name" value="Putative ABC transporter ATP-binding component"/>
    <property type="match status" value="1"/>
</dbReference>
<dbReference type="GO" id="GO:0005524">
    <property type="term" value="F:ATP binding"/>
    <property type="evidence" value="ECO:0007669"/>
    <property type="project" value="UniProtKB-KW"/>
</dbReference>
<dbReference type="InterPro" id="IPR027417">
    <property type="entry name" value="P-loop_NTPase"/>
</dbReference>
<dbReference type="Pfam" id="PF12848">
    <property type="entry name" value="ABC_tran_Xtn"/>
    <property type="match status" value="1"/>
</dbReference>
<dbReference type="InterPro" id="IPR003593">
    <property type="entry name" value="AAA+_ATPase"/>
</dbReference>
<reference evidence="5" key="1">
    <citation type="journal article" date="2014" name="Front. Microbiol.">
        <title>High frequency of phylogenetically diverse reductive dehalogenase-homologous genes in deep subseafloor sedimentary metagenomes.</title>
        <authorList>
            <person name="Kawai M."/>
            <person name="Futagami T."/>
            <person name="Toyoda A."/>
            <person name="Takaki Y."/>
            <person name="Nishi S."/>
            <person name="Hori S."/>
            <person name="Arai W."/>
            <person name="Tsubouchi T."/>
            <person name="Morono Y."/>
            <person name="Uchiyama I."/>
            <person name="Ito T."/>
            <person name="Fujiyama A."/>
            <person name="Inagaki F."/>
            <person name="Takami H."/>
        </authorList>
    </citation>
    <scope>NUCLEOTIDE SEQUENCE</scope>
    <source>
        <strain evidence="5">Expedition CK06-06</strain>
    </source>
</reference>
<accession>X0UJI1</accession>